<dbReference type="AlphaFoldDB" id="A0A847RLQ5"/>
<evidence type="ECO:0000256" key="1">
    <source>
        <dbReference type="ARBA" id="ARBA00004571"/>
    </source>
</evidence>
<dbReference type="InterPro" id="IPR036942">
    <property type="entry name" value="Beta-barrel_TonB_sf"/>
</dbReference>
<comment type="similarity">
    <text evidence="10 11">Belongs to the TonB-dependent receptor family.</text>
</comment>
<feature type="domain" description="Secretin/TonB short N-terminal" evidence="13">
    <location>
        <begin position="71"/>
        <end position="122"/>
    </location>
</feature>
<keyword evidence="2 10" id="KW-0813">Transport</keyword>
<dbReference type="InterPro" id="IPR039426">
    <property type="entry name" value="TonB-dep_rcpt-like"/>
</dbReference>
<evidence type="ECO:0000256" key="5">
    <source>
        <dbReference type="ARBA" id="ARBA00022692"/>
    </source>
</evidence>
<keyword evidence="8 10" id="KW-0472">Membrane</keyword>
<dbReference type="PROSITE" id="PS52016">
    <property type="entry name" value="TONB_DEPENDENT_REC_3"/>
    <property type="match status" value="1"/>
</dbReference>
<dbReference type="Gene3D" id="2.40.170.20">
    <property type="entry name" value="TonB-dependent receptor, beta-barrel domain"/>
    <property type="match status" value="1"/>
</dbReference>
<keyword evidence="4" id="KW-0406">Ion transport</keyword>
<keyword evidence="4" id="KW-0410">Iron transport</keyword>
<keyword evidence="15" id="KW-1185">Reference proteome</keyword>
<keyword evidence="3 10" id="KW-1134">Transmembrane beta strand</keyword>
<gene>
    <name evidence="14" type="ORF">HGH92_20690</name>
</gene>
<evidence type="ECO:0000256" key="11">
    <source>
        <dbReference type="RuleBase" id="RU003357"/>
    </source>
</evidence>
<protein>
    <submittedName>
        <fullName evidence="14">TonB-dependent receptor</fullName>
    </submittedName>
</protein>
<evidence type="ECO:0000256" key="7">
    <source>
        <dbReference type="ARBA" id="ARBA00023077"/>
    </source>
</evidence>
<dbReference type="Gene3D" id="2.60.40.1120">
    <property type="entry name" value="Carboxypeptidase-like, regulatory domain"/>
    <property type="match status" value="1"/>
</dbReference>
<dbReference type="InterPro" id="IPR023997">
    <property type="entry name" value="TonB-dep_OMP_SusC/RagA_CS"/>
</dbReference>
<dbReference type="Gene3D" id="2.170.130.10">
    <property type="entry name" value="TonB-dependent receptor, plug domain"/>
    <property type="match status" value="1"/>
</dbReference>
<keyword evidence="6" id="KW-0408">Iron</keyword>
<keyword evidence="5 10" id="KW-0812">Transmembrane</keyword>
<dbReference type="Pfam" id="PF13715">
    <property type="entry name" value="CarbopepD_reg_2"/>
    <property type="match status" value="1"/>
</dbReference>
<dbReference type="InterPro" id="IPR000531">
    <property type="entry name" value="Beta-barrel_TonB"/>
</dbReference>
<keyword evidence="9 10" id="KW-0998">Cell outer membrane</keyword>
<dbReference type="GO" id="GO:0009279">
    <property type="term" value="C:cell outer membrane"/>
    <property type="evidence" value="ECO:0007669"/>
    <property type="project" value="UniProtKB-SubCell"/>
</dbReference>
<comment type="subcellular location">
    <subcellularLocation>
        <location evidence="1 10">Cell outer membrane</location>
        <topology evidence="1 10">Multi-pass membrane protein</topology>
    </subcellularLocation>
</comment>
<keyword evidence="12" id="KW-1133">Transmembrane helix</keyword>
<evidence type="ECO:0000259" key="13">
    <source>
        <dbReference type="SMART" id="SM00965"/>
    </source>
</evidence>
<dbReference type="InterPro" id="IPR008969">
    <property type="entry name" value="CarboxyPept-like_regulatory"/>
</dbReference>
<evidence type="ECO:0000256" key="4">
    <source>
        <dbReference type="ARBA" id="ARBA00022496"/>
    </source>
</evidence>
<sequence>MQKFYVCWRYLPVGIVPAKLWHVMRLIMILLCVGLVSAYGKTYSQNAPLNVRVNNAPLPELFRQIQAQSNWRIFYKDELVRGEKNITLHLRGKRLVEVLDKALDGTSLGYTIVGTQVAIVPKEEQPVRPLKLAREDSLLTVKGRVYDTHEPPVALPGVTIAVKGTSRGTTSDADGYFTIQAPKNATLVFSLVGYIATEYNVLRSNTGLSIALNEKVSALDEVVVVGITEQQRKHIASSVASLNVKSAMSGKPITTISQSLQGGVTGLQVSQSSGLPGGDAATIKIRGITSLNGSNPLVLVDGIPMDMNFIDPLTVESVTVLKDAAAASIYGARAASGVILVTTKRGTPGRVAVTYDGYYGVQSPTNMPSLVDAPQYMRMYNEALANSGKTPLYSEDDIQQTIAGTDPVKYPNTDWQKVIVNKQAPITSHSVGVSGGNSLARFALNANYQYQDGMTPLTSSRKYNIRANTSVSLAKNFQINMDLLAIKRNILLPNRTLGHDGTRLLEDVFRVPPTILPKYPWKDGSTTDIYGRYVDIVNPLAYAEKGGRFVNEYGQSSINLQPKWEVIPGLNLRGQFSYRLNSDLMGSLRDNYNFFDYYTGQLLQTWTQQRSYTQARTTYYYIAANADYTLDLKDHHFFLMAGYSQEEKNTSSSTAGTYLYINSLLSSYAKLNYSYQDRYLLELTGRMDASSKFAKGHKYGFFPSVALGWNISKEKFMSSVKAVSNMKLRASYGQLGNESDVDLYQYQTTINSGTGLETTYGNPDLSWETVNMADVGLDIGLFNNKLEIVVDYYNKLTRDIILRPPLSYTGGFEDKVPVNAGKLRNTGWEASVNYNGNIGKNISVSFRPGVTYNKNEIVSLLSGPYVSATTIQQEGGPYGGIFGYKTAGLLQESDFDKDGKPLIPVLPGAKPGDIKYLDISGNKIIDGSDQTLIGNPIARLNYFANFRVAYKNFDLEFLLQGTGKSDVVLAGMLALPMDNSKDGGVPTRFYADNYWTPQRTNAMFPRLNTLPTNNKLSSDFWFQNGAYLRVKYIQLGYNTQADWLKRVGIRGLRVYMNAQNPLTFSKLKLTDPESQGDQWTYGIMKAFIAGINVQL</sequence>
<comment type="caution">
    <text evidence="14">The sequence shown here is derived from an EMBL/GenBank/DDBJ whole genome shotgun (WGS) entry which is preliminary data.</text>
</comment>
<dbReference type="InterPro" id="IPR023996">
    <property type="entry name" value="TonB-dep_OMP_SusC/RagA"/>
</dbReference>
<dbReference type="SUPFAM" id="SSF49464">
    <property type="entry name" value="Carboxypeptidase regulatory domain-like"/>
    <property type="match status" value="1"/>
</dbReference>
<evidence type="ECO:0000313" key="14">
    <source>
        <dbReference type="EMBL" id="NLR66740.1"/>
    </source>
</evidence>
<dbReference type="NCBIfam" id="TIGR04056">
    <property type="entry name" value="OMP_RagA_SusC"/>
    <property type="match status" value="1"/>
</dbReference>
<dbReference type="GO" id="GO:0006826">
    <property type="term" value="P:iron ion transport"/>
    <property type="evidence" value="ECO:0007669"/>
    <property type="project" value="UniProtKB-KW"/>
</dbReference>
<keyword evidence="14" id="KW-0675">Receptor</keyword>
<name>A0A847RLQ5_9BACT</name>
<accession>A0A847RLQ5</accession>
<evidence type="ECO:0000313" key="15">
    <source>
        <dbReference type="Proteomes" id="UP000570474"/>
    </source>
</evidence>
<dbReference type="RefSeq" id="WP_168872647.1">
    <property type="nucleotide sequence ID" value="NZ_JABAIA010000002.1"/>
</dbReference>
<proteinExistence type="inferred from homology"/>
<dbReference type="EMBL" id="JABAIA010000002">
    <property type="protein sequence ID" value="NLR66740.1"/>
    <property type="molecule type" value="Genomic_DNA"/>
</dbReference>
<dbReference type="NCBIfam" id="TIGR04057">
    <property type="entry name" value="SusC_RagA_signa"/>
    <property type="match status" value="1"/>
</dbReference>
<keyword evidence="7 11" id="KW-0798">TonB box</keyword>
<evidence type="ECO:0000256" key="9">
    <source>
        <dbReference type="ARBA" id="ARBA00023237"/>
    </source>
</evidence>
<feature type="transmembrane region" description="Helical" evidence="12">
    <location>
        <begin position="20"/>
        <end position="40"/>
    </location>
</feature>
<evidence type="ECO:0000256" key="3">
    <source>
        <dbReference type="ARBA" id="ARBA00022452"/>
    </source>
</evidence>
<evidence type="ECO:0000256" key="12">
    <source>
        <dbReference type="SAM" id="Phobius"/>
    </source>
</evidence>
<dbReference type="SUPFAM" id="SSF56935">
    <property type="entry name" value="Porins"/>
    <property type="match status" value="1"/>
</dbReference>
<evidence type="ECO:0000256" key="2">
    <source>
        <dbReference type="ARBA" id="ARBA00022448"/>
    </source>
</evidence>
<reference evidence="14 15" key="1">
    <citation type="submission" date="2020-04" db="EMBL/GenBank/DDBJ databases">
        <authorList>
            <person name="Yin C."/>
        </authorList>
    </citation>
    <scope>NUCLEOTIDE SEQUENCE [LARGE SCALE GENOMIC DNA]</scope>
    <source>
        <strain evidence="14 15">Ae27</strain>
    </source>
</reference>
<dbReference type="Pfam" id="PF07660">
    <property type="entry name" value="STN"/>
    <property type="match status" value="1"/>
</dbReference>
<organism evidence="14 15">
    <name type="scientific">Chitinophaga varians</name>
    <dbReference type="NCBI Taxonomy" id="2202339"/>
    <lineage>
        <taxon>Bacteria</taxon>
        <taxon>Pseudomonadati</taxon>
        <taxon>Bacteroidota</taxon>
        <taxon>Chitinophagia</taxon>
        <taxon>Chitinophagales</taxon>
        <taxon>Chitinophagaceae</taxon>
        <taxon>Chitinophaga</taxon>
    </lineage>
</organism>
<dbReference type="InterPro" id="IPR037066">
    <property type="entry name" value="Plug_dom_sf"/>
</dbReference>
<dbReference type="Pfam" id="PF00593">
    <property type="entry name" value="TonB_dep_Rec_b-barrel"/>
    <property type="match status" value="1"/>
</dbReference>
<dbReference type="SMART" id="SM00965">
    <property type="entry name" value="STN"/>
    <property type="match status" value="1"/>
</dbReference>
<evidence type="ECO:0000256" key="10">
    <source>
        <dbReference type="PROSITE-ProRule" id="PRU01360"/>
    </source>
</evidence>
<evidence type="ECO:0000256" key="8">
    <source>
        <dbReference type="ARBA" id="ARBA00023136"/>
    </source>
</evidence>
<dbReference type="InterPro" id="IPR011662">
    <property type="entry name" value="Secretin/TonB_short_N"/>
</dbReference>
<dbReference type="Pfam" id="PF07715">
    <property type="entry name" value="Plug"/>
    <property type="match status" value="1"/>
</dbReference>
<evidence type="ECO:0000256" key="6">
    <source>
        <dbReference type="ARBA" id="ARBA00023004"/>
    </source>
</evidence>
<dbReference type="Proteomes" id="UP000570474">
    <property type="component" value="Unassembled WGS sequence"/>
</dbReference>
<dbReference type="InterPro" id="IPR012910">
    <property type="entry name" value="Plug_dom"/>
</dbReference>